<dbReference type="SUPFAM" id="SSF55469">
    <property type="entry name" value="FMN-dependent nitroreductase-like"/>
    <property type="match status" value="1"/>
</dbReference>
<protein>
    <recommendedName>
        <fullName evidence="3">NAD(P)H nitroreductase</fullName>
    </recommendedName>
</protein>
<reference evidence="1 2" key="1">
    <citation type="journal article" date="2014" name="Int. J. Syst. Evol. Microbiol.">
        <title>Nocardia vulneris sp. nov., isolated from wounds of human patients in North America.</title>
        <authorList>
            <person name="Lasker B.A."/>
            <person name="Bell M."/>
            <person name="Klenk H.P."/>
            <person name="Sproer C."/>
            <person name="Schumann C."/>
            <person name="Schumann P."/>
            <person name="Brown J.M."/>
        </authorList>
    </citation>
    <scope>NUCLEOTIDE SEQUENCE [LARGE SCALE GENOMIC DNA]</scope>
    <source>
        <strain evidence="1 2">W9851</strain>
    </source>
</reference>
<evidence type="ECO:0008006" key="3">
    <source>
        <dbReference type="Google" id="ProtNLM"/>
    </source>
</evidence>
<sequence>MTVPDGSTTPSLSVVRTALALACRAPSVHNTQPWHWVFDGSKLLLYRDTTRQLPAGDPQYRQSIISCGAALDHARQAFVSMGWFAHITRIPQPGCPELLAALRFRPWSGPLNRTAARVRAIPRRHTDRLPMLPPDHWPDVLATARELARPHQVVVDEITDGDRPRLAEATRHITALRRYDTAYQDELHWWSGSSESRGIPASALTSSAEAARTPVGRAFPFAPYANRRSGLEDRSRLLLLSSTGDSFTQWLHTGETLSNILLECTARGLATCELTHLTELTATRSVLAELLSRPGAAQVVVRVGNAPDDTTVTASPRRPLSEVFDFQPEHPRNRTRDLMM</sequence>
<dbReference type="NCBIfam" id="NF047509">
    <property type="entry name" value="Rv3131_FMN_oxido"/>
    <property type="match status" value="1"/>
</dbReference>
<accession>A0ABR4ZAY8</accession>
<dbReference type="PANTHER" id="PTHR23026">
    <property type="entry name" value="NADPH NITROREDUCTASE"/>
    <property type="match status" value="1"/>
</dbReference>
<name>A0ABR4ZAY8_9NOCA</name>
<gene>
    <name evidence="1" type="ORF">FG87_24700</name>
</gene>
<dbReference type="Proteomes" id="UP000031364">
    <property type="component" value="Unassembled WGS sequence"/>
</dbReference>
<keyword evidence="2" id="KW-1185">Reference proteome</keyword>
<comment type="caution">
    <text evidence="1">The sequence shown here is derived from an EMBL/GenBank/DDBJ whole genome shotgun (WGS) entry which is preliminary data.</text>
</comment>
<dbReference type="EMBL" id="JNFP01000031">
    <property type="protein sequence ID" value="KIA62485.1"/>
    <property type="molecule type" value="Genomic_DNA"/>
</dbReference>
<evidence type="ECO:0000313" key="2">
    <source>
        <dbReference type="Proteomes" id="UP000031364"/>
    </source>
</evidence>
<evidence type="ECO:0000313" key="1">
    <source>
        <dbReference type="EMBL" id="KIA62485.1"/>
    </source>
</evidence>
<dbReference type="InterPro" id="IPR050627">
    <property type="entry name" value="Nitroreductase/BluB"/>
</dbReference>
<dbReference type="PANTHER" id="PTHR23026:SF123">
    <property type="entry name" value="NAD(P)H NITROREDUCTASE RV3131-RELATED"/>
    <property type="match status" value="1"/>
</dbReference>
<dbReference type="InterPro" id="IPR000415">
    <property type="entry name" value="Nitroreductase-like"/>
</dbReference>
<organism evidence="1 2">
    <name type="scientific">Nocardia vulneris</name>
    <dbReference type="NCBI Taxonomy" id="1141657"/>
    <lineage>
        <taxon>Bacteria</taxon>
        <taxon>Bacillati</taxon>
        <taxon>Actinomycetota</taxon>
        <taxon>Actinomycetes</taxon>
        <taxon>Mycobacteriales</taxon>
        <taxon>Nocardiaceae</taxon>
        <taxon>Nocardia</taxon>
    </lineage>
</organism>
<dbReference type="Gene3D" id="3.40.109.10">
    <property type="entry name" value="NADH Oxidase"/>
    <property type="match status" value="1"/>
</dbReference>
<proteinExistence type="predicted"/>
<dbReference type="RefSeq" id="WP_043674993.1">
    <property type="nucleotide sequence ID" value="NZ_BDCI01000039.1"/>
</dbReference>